<comment type="caution">
    <text evidence="6">The sequence shown here is derived from an EMBL/GenBank/DDBJ whole genome shotgun (WGS) entry which is preliminary data.</text>
</comment>
<feature type="domain" description="Peptidoglycan recognition protein family" evidence="5">
    <location>
        <begin position="52"/>
        <end position="208"/>
    </location>
</feature>
<proteinExistence type="inferred from homology"/>
<dbReference type="SMART" id="SM00701">
    <property type="entry name" value="PGRP"/>
    <property type="match status" value="1"/>
</dbReference>
<sequence>MTEKSEKSKVRRRNLLSGALAGSAAMVTANILSAPPAHAAAKPSVRCPVPRPRLYTREQWKAVPPEDPGGVRVEPFGPALIVVHHMDYPNSTDYSLEHAFELSRTCQYDHMHHNGWNDIGQQLTISRGGFLMEGRYRSAEAIRHGHQVIGAQVANWNTASIGIENEGTYITELPPEAQWRTLVATCAWLCLRYRLAPMTAVVGHRDLNQPGTTLATECPGNALYKQLPRLRAEIAQAMGLPVGDGSPNHVREDLPGTRAEPVRDHGPALGPLDPTR</sequence>
<comment type="similarity">
    <text evidence="1">Belongs to the N-acetylmuramoyl-L-alanine amidase 2 family.</text>
</comment>
<keyword evidence="3" id="KW-0732">Signal</keyword>
<dbReference type="InterPro" id="IPR006311">
    <property type="entry name" value="TAT_signal"/>
</dbReference>
<evidence type="ECO:0000256" key="3">
    <source>
        <dbReference type="SAM" id="SignalP"/>
    </source>
</evidence>
<evidence type="ECO:0000313" key="6">
    <source>
        <dbReference type="EMBL" id="MEV5507988.1"/>
    </source>
</evidence>
<dbReference type="EMBL" id="JBFAUK010000011">
    <property type="protein sequence ID" value="MEV5507988.1"/>
    <property type="molecule type" value="Genomic_DNA"/>
</dbReference>
<evidence type="ECO:0000259" key="5">
    <source>
        <dbReference type="SMART" id="SM00701"/>
    </source>
</evidence>
<evidence type="ECO:0000256" key="2">
    <source>
        <dbReference type="SAM" id="MobiDB-lite"/>
    </source>
</evidence>
<dbReference type="RefSeq" id="WP_109280179.1">
    <property type="nucleotide sequence ID" value="NZ_JBFAUK010000011.1"/>
</dbReference>
<feature type="signal peptide" evidence="3">
    <location>
        <begin position="1"/>
        <end position="39"/>
    </location>
</feature>
<organism evidence="6 7">
    <name type="scientific">Streptomyces orinoci</name>
    <name type="common">Streptoverticillium orinoci</name>
    <dbReference type="NCBI Taxonomy" id="67339"/>
    <lineage>
        <taxon>Bacteria</taxon>
        <taxon>Bacillati</taxon>
        <taxon>Actinomycetota</taxon>
        <taxon>Actinomycetes</taxon>
        <taxon>Kitasatosporales</taxon>
        <taxon>Streptomycetaceae</taxon>
        <taxon>Streptomyces</taxon>
    </lineage>
</organism>
<dbReference type="Gene3D" id="3.40.80.10">
    <property type="entry name" value="Peptidoglycan recognition protein-like"/>
    <property type="match status" value="1"/>
</dbReference>
<dbReference type="Proteomes" id="UP001552594">
    <property type="component" value="Unassembled WGS sequence"/>
</dbReference>
<reference evidence="6 7" key="1">
    <citation type="submission" date="2024-06" db="EMBL/GenBank/DDBJ databases">
        <title>The Natural Products Discovery Center: Release of the First 8490 Sequenced Strains for Exploring Actinobacteria Biosynthetic Diversity.</title>
        <authorList>
            <person name="Kalkreuter E."/>
            <person name="Kautsar S.A."/>
            <person name="Yang D."/>
            <person name="Bader C.D."/>
            <person name="Teijaro C.N."/>
            <person name="Fluegel L."/>
            <person name="Davis C.M."/>
            <person name="Simpson J.R."/>
            <person name="Lauterbach L."/>
            <person name="Steele A.D."/>
            <person name="Gui C."/>
            <person name="Meng S."/>
            <person name="Li G."/>
            <person name="Viehrig K."/>
            <person name="Ye F."/>
            <person name="Su P."/>
            <person name="Kiefer A.F."/>
            <person name="Nichols A."/>
            <person name="Cepeda A.J."/>
            <person name="Yan W."/>
            <person name="Fan B."/>
            <person name="Jiang Y."/>
            <person name="Adhikari A."/>
            <person name="Zheng C.-J."/>
            <person name="Schuster L."/>
            <person name="Cowan T.M."/>
            <person name="Smanski M.J."/>
            <person name="Chevrette M.G."/>
            <person name="De Carvalho L.P.S."/>
            <person name="Shen B."/>
        </authorList>
    </citation>
    <scope>NUCLEOTIDE SEQUENCE [LARGE SCALE GENOMIC DNA]</scope>
    <source>
        <strain evidence="6 7">NPDC052347</strain>
    </source>
</reference>
<keyword evidence="7" id="KW-1185">Reference proteome</keyword>
<evidence type="ECO:0000256" key="1">
    <source>
        <dbReference type="ARBA" id="ARBA00007553"/>
    </source>
</evidence>
<dbReference type="CDD" id="cd06583">
    <property type="entry name" value="PGRP"/>
    <property type="match status" value="1"/>
</dbReference>
<feature type="domain" description="N-acetylmuramoyl-L-alanine amidase" evidence="4">
    <location>
        <begin position="68"/>
        <end position="220"/>
    </location>
</feature>
<feature type="chain" id="PRO_5045296074" evidence="3">
    <location>
        <begin position="40"/>
        <end position="276"/>
    </location>
</feature>
<dbReference type="SUPFAM" id="SSF55846">
    <property type="entry name" value="N-acetylmuramoyl-L-alanine amidase-like"/>
    <property type="match status" value="1"/>
</dbReference>
<dbReference type="PANTHER" id="PTHR11022:SF41">
    <property type="entry name" value="PEPTIDOGLYCAN-RECOGNITION PROTEIN LC-RELATED"/>
    <property type="match status" value="1"/>
</dbReference>
<dbReference type="InterPro" id="IPR002502">
    <property type="entry name" value="Amidase_domain"/>
</dbReference>
<dbReference type="PROSITE" id="PS51318">
    <property type="entry name" value="TAT"/>
    <property type="match status" value="1"/>
</dbReference>
<accession>A0ABV3JYM7</accession>
<feature type="region of interest" description="Disordered" evidence="2">
    <location>
        <begin position="239"/>
        <end position="276"/>
    </location>
</feature>
<dbReference type="PANTHER" id="PTHR11022">
    <property type="entry name" value="PEPTIDOGLYCAN RECOGNITION PROTEIN"/>
    <property type="match status" value="1"/>
</dbReference>
<dbReference type="InterPro" id="IPR006619">
    <property type="entry name" value="PGRP_domain_met/bac"/>
</dbReference>
<dbReference type="InterPro" id="IPR036505">
    <property type="entry name" value="Amidase/PGRP_sf"/>
</dbReference>
<protein>
    <submittedName>
        <fullName evidence="6">Peptidoglycan recognition family protein</fullName>
    </submittedName>
</protein>
<feature type="compositionally biased region" description="Basic and acidic residues" evidence="2">
    <location>
        <begin position="249"/>
        <end position="266"/>
    </location>
</feature>
<evidence type="ECO:0000313" key="7">
    <source>
        <dbReference type="Proteomes" id="UP001552594"/>
    </source>
</evidence>
<name>A0ABV3JYM7_STRON</name>
<dbReference type="SMART" id="SM00644">
    <property type="entry name" value="Ami_2"/>
    <property type="match status" value="1"/>
</dbReference>
<dbReference type="InterPro" id="IPR015510">
    <property type="entry name" value="PGRP"/>
</dbReference>
<gene>
    <name evidence="6" type="ORF">AB0L16_16140</name>
</gene>
<evidence type="ECO:0000259" key="4">
    <source>
        <dbReference type="SMART" id="SM00644"/>
    </source>
</evidence>
<dbReference type="Pfam" id="PF01510">
    <property type="entry name" value="Amidase_2"/>
    <property type="match status" value="1"/>
</dbReference>